<evidence type="ECO:0000256" key="13">
    <source>
        <dbReference type="ARBA" id="ARBA00046114"/>
    </source>
</evidence>
<comment type="function">
    <text evidence="13">Microtubule inner protein (MIP) part of the dynein-decorated doublet microtubules (DMTs) in cilia axoneme, which is required for motile cilia beating. May play a role in the control of meiotic division and germ cell differentiation through regulation of pairing and recombination during meiosis. Required for sperm flagella assembly. May play a role in the assembly and function of the outer dynein arm-docking complex (ODA-DC). ODA-DC mediates outer dynein arms (ODA) binding onto the axonemal doublet microtubules.</text>
</comment>
<dbReference type="GO" id="GO:0051321">
    <property type="term" value="P:meiotic cell cycle"/>
    <property type="evidence" value="ECO:0007669"/>
    <property type="project" value="UniProtKB-KW"/>
</dbReference>
<evidence type="ECO:0000313" key="17">
    <source>
        <dbReference type="EMBL" id="TPX57678.1"/>
    </source>
</evidence>
<evidence type="ECO:0000256" key="2">
    <source>
        <dbReference type="ARBA" id="ARBA00004611"/>
    </source>
</evidence>
<evidence type="ECO:0000313" key="18">
    <source>
        <dbReference type="Proteomes" id="UP000318582"/>
    </source>
</evidence>
<dbReference type="AlphaFoldDB" id="A0A507E3H3"/>
<dbReference type="SUPFAM" id="SSF47459">
    <property type="entry name" value="HLH, helix-loop-helix DNA-binding domain"/>
    <property type="match status" value="1"/>
</dbReference>
<dbReference type="InterPro" id="IPR026504">
    <property type="entry name" value="MNS1"/>
</dbReference>
<feature type="coiled-coil region" evidence="14">
    <location>
        <begin position="629"/>
        <end position="696"/>
    </location>
</feature>
<keyword evidence="8" id="KW-0969">Cilium</keyword>
<dbReference type="InterPro" id="IPR043597">
    <property type="entry name" value="TPH_dom"/>
</dbReference>
<accession>A0A507E3H3</accession>
<dbReference type="Pfam" id="PF13868">
    <property type="entry name" value="TPH"/>
    <property type="match status" value="1"/>
</dbReference>
<comment type="caution">
    <text evidence="17">The sequence shown here is derived from an EMBL/GenBank/DDBJ whole genome shotgun (WGS) entry which is preliminary data.</text>
</comment>
<feature type="region of interest" description="Disordered" evidence="15">
    <location>
        <begin position="320"/>
        <end position="360"/>
    </location>
</feature>
<comment type="subcellular location">
    <subcellularLocation>
        <location evidence="2">Cytoplasm</location>
        <location evidence="2">Cytoskeleton</location>
        <location evidence="2">Flagellum axoneme</location>
    </subcellularLocation>
    <subcellularLocation>
        <location evidence="1">Nucleus</location>
    </subcellularLocation>
</comment>
<feature type="compositionally biased region" description="Low complexity" evidence="15">
    <location>
        <begin position="339"/>
        <end position="351"/>
    </location>
</feature>
<sequence length="861" mass="100901">MLSAECGASSDAESVDSVQNIFPGSRGKPKRTNHNELERKRRLNQRKKLEQLRDCIPNLRAGDKPSTVTIIEKAKEHMDVLNHRIEILELDIERARHGQIMKPYPVIAHGADPLIERLQRENMELRMHVHLLQQQLLVATGSHPASATQQSHNPVTLYSPNPSMMNVFGQAAACVPGIETQQSPFWANPPIANSQSRGLDTSVHPEGMPPMNHSAESYTTMLSNRLAGPPHYRIHSEQSPIQYFPGAAGLMPDESMSHFTPLISHTSLTQENVYQGQSYDSRITQATGELRVFSDVQVKEEPDLWPDISISSSVPATALSSAVSSPSKKRKHSSSLDLTAESAESQTTAATPPIDLDPPSALEPYVQQAAAARRHVIERRDYDLRRKEFEREDLVSKLHSDAVFRSNLDSDERVDNKRRLRIQKIREEEQRTYEELMEAARQRIYRETQLQREQEVAQDSEKREMERLREEKLRQSIRENSTELRDLEKKLNYAYMNKERSLQMQEKALQVEVAKAKEAELIAEMNQQLEKRKQLDLELEHQAYLKSVEYNRALNDQLLEQEARKQEEFEQFLRDKAMVDEIVQKIMQEDAMEAKKRMEKQDETKQFIEKFIIEREEWRQEEAARQIAENKRIEQYAQLQREREQAQQDVKKHKDDKKSVIYDKLAAEMKRKEEAKAELEQLRVDLYQEEQEEESRRRDQELLQSRIRKRLELIDAYRNQMLEKRFRLLQEQEQEEEYRRKMMEKYAAAEKIEQLNAQKRRMKQLEHKRAVDALVEERRHLIEKEQELVAGEQQREEELEHYRQQVVEQERQRLLREHASKLMGYLPKGVLRDQKDLDLFDEEFRRKFEGLSVDQGNGGTV</sequence>
<dbReference type="GO" id="GO:0005634">
    <property type="term" value="C:nucleus"/>
    <property type="evidence" value="ECO:0007669"/>
    <property type="project" value="UniProtKB-SubCell"/>
</dbReference>
<evidence type="ECO:0000259" key="16">
    <source>
        <dbReference type="PROSITE" id="PS50888"/>
    </source>
</evidence>
<gene>
    <name evidence="17" type="ORF">PhCBS80983_g03665</name>
</gene>
<dbReference type="Gene3D" id="4.10.280.10">
    <property type="entry name" value="Helix-loop-helix DNA-binding domain"/>
    <property type="match status" value="1"/>
</dbReference>
<evidence type="ECO:0000256" key="15">
    <source>
        <dbReference type="SAM" id="MobiDB-lite"/>
    </source>
</evidence>
<dbReference type="InterPro" id="IPR036638">
    <property type="entry name" value="HLH_DNA-bd_sf"/>
</dbReference>
<evidence type="ECO:0000256" key="14">
    <source>
        <dbReference type="SAM" id="Coils"/>
    </source>
</evidence>
<dbReference type="Proteomes" id="UP000318582">
    <property type="component" value="Unassembled WGS sequence"/>
</dbReference>
<keyword evidence="5" id="KW-0963">Cytoplasm</keyword>
<dbReference type="PANTHER" id="PTHR19265:SF0">
    <property type="entry name" value="MEIOSIS-SPECIFIC NUCLEAR STRUCTURAL PROTEIN 1"/>
    <property type="match status" value="1"/>
</dbReference>
<dbReference type="GO" id="GO:0046983">
    <property type="term" value="F:protein dimerization activity"/>
    <property type="evidence" value="ECO:0007669"/>
    <property type="project" value="InterPro"/>
</dbReference>
<feature type="region of interest" description="Disordered" evidence="15">
    <location>
        <begin position="1"/>
        <end position="34"/>
    </location>
</feature>
<dbReference type="EMBL" id="QEAQ01000048">
    <property type="protein sequence ID" value="TPX57678.1"/>
    <property type="molecule type" value="Genomic_DNA"/>
</dbReference>
<evidence type="ECO:0000256" key="4">
    <source>
        <dbReference type="ARBA" id="ARBA00014813"/>
    </source>
</evidence>
<evidence type="ECO:0000256" key="6">
    <source>
        <dbReference type="ARBA" id="ARBA00022846"/>
    </source>
</evidence>
<evidence type="ECO:0000256" key="8">
    <source>
        <dbReference type="ARBA" id="ARBA00023069"/>
    </source>
</evidence>
<protein>
    <recommendedName>
        <fullName evidence="4">Meiosis-specific nuclear structural protein 1</fullName>
    </recommendedName>
</protein>
<keyword evidence="12" id="KW-0966">Cell projection</keyword>
<keyword evidence="10" id="KW-0539">Nucleus</keyword>
<keyword evidence="9" id="KW-0206">Cytoskeleton</keyword>
<organism evidence="17 18">
    <name type="scientific">Powellomyces hirtus</name>
    <dbReference type="NCBI Taxonomy" id="109895"/>
    <lineage>
        <taxon>Eukaryota</taxon>
        <taxon>Fungi</taxon>
        <taxon>Fungi incertae sedis</taxon>
        <taxon>Chytridiomycota</taxon>
        <taxon>Chytridiomycota incertae sedis</taxon>
        <taxon>Chytridiomycetes</taxon>
        <taxon>Spizellomycetales</taxon>
        <taxon>Powellomycetaceae</taxon>
        <taxon>Powellomyces</taxon>
    </lineage>
</organism>
<proteinExistence type="inferred from homology"/>
<keyword evidence="6" id="KW-0282">Flagellum</keyword>
<dbReference type="STRING" id="109895.A0A507E3H3"/>
<evidence type="ECO:0000256" key="3">
    <source>
        <dbReference type="ARBA" id="ARBA00009158"/>
    </source>
</evidence>
<evidence type="ECO:0000256" key="7">
    <source>
        <dbReference type="ARBA" id="ARBA00023054"/>
    </source>
</evidence>
<keyword evidence="7 14" id="KW-0175">Coiled coil</keyword>
<evidence type="ECO:0000256" key="12">
    <source>
        <dbReference type="ARBA" id="ARBA00023273"/>
    </source>
</evidence>
<dbReference type="InterPro" id="IPR011598">
    <property type="entry name" value="bHLH_dom"/>
</dbReference>
<dbReference type="PANTHER" id="PTHR19265">
    <property type="entry name" value="MEIOSIS-SPECIFIC NUCLEAR STRUCTURAL PROTEIN 1"/>
    <property type="match status" value="1"/>
</dbReference>
<keyword evidence="11" id="KW-0469">Meiosis</keyword>
<evidence type="ECO:0000256" key="5">
    <source>
        <dbReference type="ARBA" id="ARBA00022490"/>
    </source>
</evidence>
<evidence type="ECO:0000256" key="10">
    <source>
        <dbReference type="ARBA" id="ARBA00023242"/>
    </source>
</evidence>
<evidence type="ECO:0000256" key="11">
    <source>
        <dbReference type="ARBA" id="ARBA00023254"/>
    </source>
</evidence>
<evidence type="ECO:0000256" key="9">
    <source>
        <dbReference type="ARBA" id="ARBA00023212"/>
    </source>
</evidence>
<dbReference type="Pfam" id="PF00010">
    <property type="entry name" value="HLH"/>
    <property type="match status" value="1"/>
</dbReference>
<name>A0A507E3H3_9FUNG</name>
<keyword evidence="18" id="KW-1185">Reference proteome</keyword>
<reference evidence="17 18" key="1">
    <citation type="journal article" date="2019" name="Sci. Rep.">
        <title>Comparative genomics of chytrid fungi reveal insights into the obligate biotrophic and pathogenic lifestyle of Synchytrium endobioticum.</title>
        <authorList>
            <person name="van de Vossenberg B.T.L.H."/>
            <person name="Warris S."/>
            <person name="Nguyen H.D.T."/>
            <person name="van Gent-Pelzer M.P.E."/>
            <person name="Joly D.L."/>
            <person name="van de Geest H.C."/>
            <person name="Bonants P.J.M."/>
            <person name="Smith D.S."/>
            <person name="Levesque C.A."/>
            <person name="van der Lee T.A.J."/>
        </authorList>
    </citation>
    <scope>NUCLEOTIDE SEQUENCE [LARGE SCALE GENOMIC DNA]</scope>
    <source>
        <strain evidence="17 18">CBS 809.83</strain>
    </source>
</reference>
<dbReference type="PROSITE" id="PS50888">
    <property type="entry name" value="BHLH"/>
    <property type="match status" value="1"/>
</dbReference>
<feature type="domain" description="BHLH" evidence="16">
    <location>
        <begin position="29"/>
        <end position="81"/>
    </location>
</feature>
<evidence type="ECO:0000256" key="1">
    <source>
        <dbReference type="ARBA" id="ARBA00004123"/>
    </source>
</evidence>
<dbReference type="SMART" id="SM00353">
    <property type="entry name" value="HLH"/>
    <property type="match status" value="1"/>
</dbReference>
<feature type="coiled-coil region" evidence="14">
    <location>
        <begin position="422"/>
        <end position="575"/>
    </location>
</feature>
<comment type="similarity">
    <text evidence="3">Belongs to the MNS1 family.</text>
</comment>